<dbReference type="EMBL" id="JAAOCX010000006">
    <property type="protein sequence ID" value="MBJ7632583.1"/>
    <property type="molecule type" value="Genomic_DNA"/>
</dbReference>
<feature type="domain" description="CtsR N-terminal HTH" evidence="8">
    <location>
        <begin position="5"/>
        <end position="73"/>
    </location>
</feature>
<dbReference type="AlphaFoldDB" id="A0A1T4J7V5"/>
<dbReference type="Gene3D" id="1.10.1200.150">
    <property type="entry name" value="Transcriptional regulator CtsR, C-terminal domain"/>
    <property type="match status" value="1"/>
</dbReference>
<reference evidence="11 14" key="3">
    <citation type="journal article" date="2021" name="Int. J. Food Microbiol.">
        <title>Safety demonstration of a microbial species for use in the food chain: Weissella confusa.</title>
        <authorList>
            <person name="Bourdichon F."/>
            <person name="Patrone V."/>
            <person name="Fontana A."/>
            <person name="Milani G."/>
            <person name="Morelli L."/>
        </authorList>
    </citation>
    <scope>NUCLEOTIDE SEQUENCE [LARGE SCALE GENOMIC DNA]</scope>
    <source>
        <strain evidence="11">CCUG 30943</strain>
        <strain evidence="12 14">CCUG 43002</strain>
    </source>
</reference>
<evidence type="ECO:0000256" key="5">
    <source>
        <dbReference type="ARBA" id="ARBA00023125"/>
    </source>
</evidence>
<dbReference type="Pfam" id="PF05848">
    <property type="entry name" value="CtsR"/>
    <property type="match status" value="1"/>
</dbReference>
<dbReference type="GO" id="GO:0006355">
    <property type="term" value="P:regulation of DNA-templated transcription"/>
    <property type="evidence" value="ECO:0007669"/>
    <property type="project" value="UniProtKB-UniRule"/>
</dbReference>
<reference evidence="10" key="2">
    <citation type="submission" date="2020-08" db="EMBL/GenBank/DDBJ databases">
        <title>Complete genome sequence of Weissella confusa strain FS54 provides insights into metabolic potential.</title>
        <authorList>
            <person name="Fhoula I."/>
            <person name="Najjari A."/>
            <person name="Lekired A."/>
            <person name="Bessrour-Aouam N."/>
            <person name="Jaballah S."/>
            <person name="Klibi N."/>
            <person name="Ouzari H.-I."/>
        </authorList>
    </citation>
    <scope>NUCLEOTIDE SEQUENCE</scope>
    <source>
        <strain evidence="10">FS54</strain>
    </source>
</reference>
<keyword evidence="5 7" id="KW-0238">DNA-binding</keyword>
<keyword evidence="4 7" id="KW-0805">Transcription regulation</keyword>
<dbReference type="Proteomes" id="UP000728106">
    <property type="component" value="Unassembled WGS sequence"/>
</dbReference>
<protein>
    <recommendedName>
        <fullName evidence="2 7">Transcriptional regulator CtsR</fullName>
    </recommendedName>
</protein>
<dbReference type="EMBL" id="JAAOCP010000003">
    <property type="protein sequence ID" value="MBJ7638440.1"/>
    <property type="molecule type" value="Genomic_DNA"/>
</dbReference>
<evidence type="ECO:0000256" key="3">
    <source>
        <dbReference type="ARBA" id="ARBA00022491"/>
    </source>
</evidence>
<accession>A0A1T4J7V5</accession>
<dbReference type="PIRSF" id="PIRSF010607">
    <property type="entry name" value="Txn_repr_CtsR"/>
    <property type="match status" value="1"/>
</dbReference>
<dbReference type="InterPro" id="IPR040465">
    <property type="entry name" value="CtsR_N"/>
</dbReference>
<dbReference type="GO" id="GO:0003677">
    <property type="term" value="F:DNA binding"/>
    <property type="evidence" value="ECO:0007669"/>
    <property type="project" value="UniProtKB-UniRule"/>
</dbReference>
<evidence type="ECO:0000313" key="12">
    <source>
        <dbReference type="EMBL" id="MBJ7638440.1"/>
    </source>
</evidence>
<dbReference type="Pfam" id="PF17727">
    <property type="entry name" value="CtsR_C"/>
    <property type="match status" value="1"/>
</dbReference>
<dbReference type="InterPro" id="IPR041473">
    <property type="entry name" value="CtsR_C"/>
</dbReference>
<dbReference type="EMBL" id="JACSZT010000007">
    <property type="protein sequence ID" value="MBC6498929.1"/>
    <property type="molecule type" value="Genomic_DNA"/>
</dbReference>
<evidence type="ECO:0000256" key="7">
    <source>
        <dbReference type="PIRNR" id="PIRNR010607"/>
    </source>
</evidence>
<evidence type="ECO:0000313" key="10">
    <source>
        <dbReference type="EMBL" id="MBC6498929.1"/>
    </source>
</evidence>
<evidence type="ECO:0000313" key="11">
    <source>
        <dbReference type="EMBL" id="MBJ7632583.1"/>
    </source>
</evidence>
<comment type="similarity">
    <text evidence="1 7">Belongs to the CtsR family.</text>
</comment>
<dbReference type="InterPro" id="IPR008463">
    <property type="entry name" value="CtsR"/>
</dbReference>
<dbReference type="Proteomes" id="UP000808038">
    <property type="component" value="Unassembled WGS sequence"/>
</dbReference>
<organism evidence="10 13">
    <name type="scientific">Weissella confusa</name>
    <name type="common">Lactobacillus confusus</name>
    <dbReference type="NCBI Taxonomy" id="1583"/>
    <lineage>
        <taxon>Bacteria</taxon>
        <taxon>Bacillati</taxon>
        <taxon>Bacillota</taxon>
        <taxon>Bacilli</taxon>
        <taxon>Lactobacillales</taxon>
        <taxon>Lactobacillaceae</taxon>
        <taxon>Weissella</taxon>
    </lineage>
</organism>
<dbReference type="OrthoDB" id="1680813at2"/>
<dbReference type="Proteomes" id="UP000650485">
    <property type="component" value="Unassembled WGS sequence"/>
</dbReference>
<comment type="caution">
    <text evidence="10">The sequence shown here is derived from an EMBL/GenBank/DDBJ whole genome shotgun (WGS) entry which is preliminary data.</text>
</comment>
<name>A0A1T4J7V5_WEICO</name>
<gene>
    <name evidence="10" type="ORF">H7R52_09600</name>
    <name evidence="12" type="ORF">HAU20_03420</name>
    <name evidence="11" type="ORF">HAU43_05745</name>
</gene>
<evidence type="ECO:0000256" key="1">
    <source>
        <dbReference type="ARBA" id="ARBA00010189"/>
    </source>
</evidence>
<evidence type="ECO:0000313" key="13">
    <source>
        <dbReference type="Proteomes" id="UP000650485"/>
    </source>
</evidence>
<evidence type="ECO:0000256" key="2">
    <source>
        <dbReference type="ARBA" id="ARBA00014129"/>
    </source>
</evidence>
<reference evidence="11" key="1">
    <citation type="submission" date="2020-02" db="EMBL/GenBank/DDBJ databases">
        <authorList>
            <person name="Fontana A."/>
            <person name="Patrone V."/>
            <person name="Morelli L."/>
        </authorList>
    </citation>
    <scope>NUCLEOTIDE SEQUENCE</scope>
    <source>
        <strain evidence="11">CCUG 30943</strain>
        <strain evidence="12">CCUG 43002</strain>
    </source>
</reference>
<keyword evidence="14" id="KW-1185">Reference proteome</keyword>
<feature type="domain" description="CtsR C-terminal dimerization" evidence="9">
    <location>
        <begin position="80"/>
        <end position="149"/>
    </location>
</feature>
<dbReference type="Gene3D" id="3.30.56.130">
    <property type="entry name" value="Transcriptional regulator CtsR, winged HTH domain"/>
    <property type="match status" value="1"/>
</dbReference>
<sequence length="158" mass="18492">MAEQNMSDYIEAYLKQILQQSEQIEIRRAELAERFNVVPSQINYVIKTRFSIQQGYHVISKRGGGGFIRIERVPLRADPRYIEELLSSLSDQVSVREVRDILSSLVRDELLTEREQELLLTMLSKEALDVGDVQVEGRLRGRLLRQLLNRMRFESERN</sequence>
<dbReference type="InterPro" id="IPR041908">
    <property type="entry name" value="CtsR_C_sf"/>
</dbReference>
<evidence type="ECO:0000256" key="4">
    <source>
        <dbReference type="ARBA" id="ARBA00023015"/>
    </source>
</evidence>
<evidence type="ECO:0000256" key="6">
    <source>
        <dbReference type="ARBA" id="ARBA00023163"/>
    </source>
</evidence>
<keyword evidence="6 7" id="KW-0804">Transcription</keyword>
<proteinExistence type="inferred from homology"/>
<evidence type="ECO:0000259" key="8">
    <source>
        <dbReference type="Pfam" id="PF05848"/>
    </source>
</evidence>
<dbReference type="GeneID" id="57978090"/>
<evidence type="ECO:0000313" key="14">
    <source>
        <dbReference type="Proteomes" id="UP000728106"/>
    </source>
</evidence>
<dbReference type="InterPro" id="IPR041902">
    <property type="entry name" value="CtsR_N_sf"/>
</dbReference>
<keyword evidence="3 7" id="KW-0678">Repressor</keyword>
<dbReference type="RefSeq" id="WP_004560316.1">
    <property type="nucleotide sequence ID" value="NZ_ALXJ01000098.1"/>
</dbReference>
<evidence type="ECO:0000259" key="9">
    <source>
        <dbReference type="Pfam" id="PF17727"/>
    </source>
</evidence>